<feature type="region of interest" description="Disordered" evidence="1">
    <location>
        <begin position="1"/>
        <end position="37"/>
    </location>
</feature>
<name>A1U5X7_MARN8</name>
<evidence type="ECO:0000313" key="3">
    <source>
        <dbReference type="EMBL" id="ABM20396.1"/>
    </source>
</evidence>
<sequence length="365" mass="42505">MTTDKPASGYYGPEAYHSEHLPQQKRPAPGANPALPWFNQKADRKLPWGHTEDVAPQSYRADYSPTTLRRFEKEPNNFANVDFHQRIDHERYRHAKAALRTQILLFLSGFGNPIIIGFVAIPMLFTLGVYYYDKPESVGHLDYLADWAYFAAWVFGPLFACNLIPTALFKLFPRQLIKPDKGPLWELNRRTGLVTVFHYDKKGTWGQTGQPEEETAPFYEFDAYTSNELIHGGGVVHTLYLAHRYRNILIPIGTLIGKTNPEECYALWDMFQNFMDTSRPLPDIPLWEEHRANDPITAEHDRRTNRPPRYWRDMDNETWKQKNDEMALQVLRLNTPGRLDIMRNSWTYSPRPRPRKPLASRQATE</sequence>
<dbReference type="OrthoDB" id="6160351at2"/>
<evidence type="ECO:0000256" key="2">
    <source>
        <dbReference type="SAM" id="Phobius"/>
    </source>
</evidence>
<dbReference type="KEGG" id="maq:Maqu_3325"/>
<dbReference type="RefSeq" id="WP_011786737.1">
    <property type="nucleotide sequence ID" value="NC_008740.1"/>
</dbReference>
<dbReference type="STRING" id="351348.Maqu_3325"/>
<dbReference type="AlphaFoldDB" id="A1U5X7"/>
<feature type="transmembrane region" description="Helical" evidence="2">
    <location>
        <begin position="147"/>
        <end position="169"/>
    </location>
</feature>
<evidence type="ECO:0000256" key="1">
    <source>
        <dbReference type="SAM" id="MobiDB-lite"/>
    </source>
</evidence>
<evidence type="ECO:0000313" key="4">
    <source>
        <dbReference type="Proteomes" id="UP000000998"/>
    </source>
</evidence>
<dbReference type="Proteomes" id="UP000000998">
    <property type="component" value="Chromosome"/>
</dbReference>
<feature type="transmembrane region" description="Helical" evidence="2">
    <location>
        <begin position="103"/>
        <end position="127"/>
    </location>
</feature>
<gene>
    <name evidence="3" type="ordered locus">Maqu_3325</name>
</gene>
<feature type="region of interest" description="Disordered" evidence="1">
    <location>
        <begin position="344"/>
        <end position="365"/>
    </location>
</feature>
<reference evidence="4" key="1">
    <citation type="journal article" date="2011" name="Appl. Environ. Microbiol.">
        <title>Genomic potential of Marinobacter aquaeolei, a biogeochemical 'opportunitroph'.</title>
        <authorList>
            <person name="Singer E."/>
            <person name="Webb E.A."/>
            <person name="Nelson W.C."/>
            <person name="Heidelberg J.F."/>
            <person name="Ivanova N."/>
            <person name="Pati A."/>
            <person name="Edwards K.J."/>
        </authorList>
    </citation>
    <scope>NUCLEOTIDE SEQUENCE [LARGE SCALE GENOMIC DNA]</scope>
    <source>
        <strain evidence="4">ATCC 700491 / DSM 11845 / VT8</strain>
    </source>
</reference>
<protein>
    <submittedName>
        <fullName evidence="3">Uncharacterized protein</fullName>
    </submittedName>
</protein>
<dbReference type="EMBL" id="CP000514">
    <property type="protein sequence ID" value="ABM20396.1"/>
    <property type="molecule type" value="Genomic_DNA"/>
</dbReference>
<keyword evidence="2" id="KW-0472">Membrane</keyword>
<dbReference type="eggNOG" id="ENOG5033V34">
    <property type="taxonomic scope" value="Bacteria"/>
</dbReference>
<organism evidence="3 4">
    <name type="scientific">Marinobacter nauticus (strain ATCC 700491 / DSM 11845 / VT8)</name>
    <name type="common">Marinobacter aquaeolei</name>
    <dbReference type="NCBI Taxonomy" id="351348"/>
    <lineage>
        <taxon>Bacteria</taxon>
        <taxon>Pseudomonadati</taxon>
        <taxon>Pseudomonadota</taxon>
        <taxon>Gammaproteobacteria</taxon>
        <taxon>Pseudomonadales</taxon>
        <taxon>Marinobacteraceae</taxon>
        <taxon>Marinobacter</taxon>
    </lineage>
</organism>
<accession>A1U5X7</accession>
<keyword evidence="2" id="KW-1133">Transmembrane helix</keyword>
<proteinExistence type="predicted"/>
<keyword evidence="2" id="KW-0812">Transmembrane</keyword>
<dbReference type="HOGENOM" id="CLU_791945_0_0_6"/>